<comment type="function">
    <text evidence="4 5">Cell division protein that is part of the divisome complex and is recruited early to the Z-ring. Probably stimulates Z-ring formation, perhaps through the cross-linking of FtsZ protofilaments. Its function overlaps with FtsA.</text>
</comment>
<dbReference type="Gene3D" id="3.30.110.150">
    <property type="entry name" value="SepF-like protein"/>
    <property type="match status" value="1"/>
</dbReference>
<feature type="region of interest" description="Disordered" evidence="6">
    <location>
        <begin position="25"/>
        <end position="83"/>
    </location>
</feature>
<evidence type="ECO:0000313" key="8">
    <source>
        <dbReference type="Proteomes" id="UP000824029"/>
    </source>
</evidence>
<keyword evidence="3 5" id="KW-0131">Cell cycle</keyword>
<evidence type="ECO:0000256" key="3">
    <source>
        <dbReference type="ARBA" id="ARBA00023306"/>
    </source>
</evidence>
<dbReference type="AlphaFoldDB" id="A0A9D2IQT1"/>
<dbReference type="InterPro" id="IPR007561">
    <property type="entry name" value="Cell_div_SepF/SepF-rel"/>
</dbReference>
<dbReference type="GO" id="GO:0000917">
    <property type="term" value="P:division septum assembly"/>
    <property type="evidence" value="ECO:0007669"/>
    <property type="project" value="UniProtKB-KW"/>
</dbReference>
<gene>
    <name evidence="5" type="primary">sepF</name>
    <name evidence="7" type="ORF">IAA22_07950</name>
</gene>
<dbReference type="EMBL" id="DXBZ01000159">
    <property type="protein sequence ID" value="HIZ19022.1"/>
    <property type="molecule type" value="Genomic_DNA"/>
</dbReference>
<dbReference type="GO" id="GO:0005737">
    <property type="term" value="C:cytoplasm"/>
    <property type="evidence" value="ECO:0007669"/>
    <property type="project" value="UniProtKB-SubCell"/>
</dbReference>
<protein>
    <recommendedName>
        <fullName evidence="5">Cell division protein SepF</fullName>
    </recommendedName>
</protein>
<comment type="subcellular location">
    <subcellularLocation>
        <location evidence="5">Cytoplasm</location>
    </subcellularLocation>
    <text evidence="5">Localizes to the division site, in a FtsZ-dependent manner.</text>
</comment>
<dbReference type="Pfam" id="PF04472">
    <property type="entry name" value="SepF"/>
    <property type="match status" value="1"/>
</dbReference>
<evidence type="ECO:0000256" key="1">
    <source>
        <dbReference type="ARBA" id="ARBA00022618"/>
    </source>
</evidence>
<comment type="similarity">
    <text evidence="5">Belongs to the SepF family.</text>
</comment>
<keyword evidence="5" id="KW-0963">Cytoplasm</keyword>
<dbReference type="HAMAP" id="MF_01197">
    <property type="entry name" value="SepF"/>
    <property type="match status" value="1"/>
</dbReference>
<dbReference type="PANTHER" id="PTHR35798">
    <property type="entry name" value="CELL DIVISION PROTEIN SEPF"/>
    <property type="match status" value="1"/>
</dbReference>
<evidence type="ECO:0000256" key="2">
    <source>
        <dbReference type="ARBA" id="ARBA00023210"/>
    </source>
</evidence>
<comment type="caution">
    <text evidence="7">The sequence shown here is derived from an EMBL/GenBank/DDBJ whole genome shotgun (WGS) entry which is preliminary data.</text>
</comment>
<reference evidence="7" key="2">
    <citation type="submission" date="2021-04" db="EMBL/GenBank/DDBJ databases">
        <authorList>
            <person name="Gilroy R."/>
        </authorList>
    </citation>
    <scope>NUCLEOTIDE SEQUENCE</scope>
    <source>
        <strain evidence="7">ChiHecolR3B27-1887</strain>
    </source>
</reference>
<dbReference type="GO" id="GO:0043093">
    <property type="term" value="P:FtsZ-dependent cytokinesis"/>
    <property type="evidence" value="ECO:0007669"/>
    <property type="project" value="UniProtKB-UniRule"/>
</dbReference>
<organism evidence="7 8">
    <name type="scientific">Candidatus Olsenella stercoravium</name>
    <dbReference type="NCBI Taxonomy" id="2838713"/>
    <lineage>
        <taxon>Bacteria</taxon>
        <taxon>Bacillati</taxon>
        <taxon>Actinomycetota</taxon>
        <taxon>Coriobacteriia</taxon>
        <taxon>Coriobacteriales</taxon>
        <taxon>Atopobiaceae</taxon>
        <taxon>Olsenella</taxon>
    </lineage>
</organism>
<name>A0A9D2IQT1_9ACTN</name>
<dbReference type="InterPro" id="IPR038594">
    <property type="entry name" value="SepF-like_sf"/>
</dbReference>
<dbReference type="PANTHER" id="PTHR35798:SF1">
    <property type="entry name" value="CELL DIVISION PROTEIN SEPF"/>
    <property type="match status" value="1"/>
</dbReference>
<evidence type="ECO:0000256" key="5">
    <source>
        <dbReference type="HAMAP-Rule" id="MF_01197"/>
    </source>
</evidence>
<sequence>MSFLDTIKDRLHVGGDYYEDDYYDQGYEDDGYDQDGAAHHDGASGGRLLGTTPRPEAESVSVYTRSGRPVAPARDQGVSARSYGDPTPVMPAVGYDSAAQPTTDLSARGAARVSSGQLPPYVLRPVAYEDVQSVVRRVRTNQPVVVVFRNTNIETAKRILDFCFGFSYGVNGEVTELGDRVFAVLPAGVTLSSADIDKLVADGDLVR</sequence>
<dbReference type="Proteomes" id="UP000824029">
    <property type="component" value="Unassembled WGS sequence"/>
</dbReference>
<keyword evidence="1 5" id="KW-0132">Cell division</keyword>
<reference evidence="7" key="1">
    <citation type="journal article" date="2021" name="PeerJ">
        <title>Extensive microbial diversity within the chicken gut microbiome revealed by metagenomics and culture.</title>
        <authorList>
            <person name="Gilroy R."/>
            <person name="Ravi A."/>
            <person name="Getino M."/>
            <person name="Pursley I."/>
            <person name="Horton D.L."/>
            <person name="Alikhan N.F."/>
            <person name="Baker D."/>
            <person name="Gharbi K."/>
            <person name="Hall N."/>
            <person name="Watson M."/>
            <person name="Adriaenssens E.M."/>
            <person name="Foster-Nyarko E."/>
            <person name="Jarju S."/>
            <person name="Secka A."/>
            <person name="Antonio M."/>
            <person name="Oren A."/>
            <person name="Chaudhuri R.R."/>
            <person name="La Ragione R."/>
            <person name="Hildebrand F."/>
            <person name="Pallen M.J."/>
        </authorList>
    </citation>
    <scope>NUCLEOTIDE SEQUENCE</scope>
    <source>
        <strain evidence="7">ChiHecolR3B27-1887</strain>
    </source>
</reference>
<comment type="subunit">
    <text evidence="5">Homodimer. Interacts with FtsZ.</text>
</comment>
<accession>A0A9D2IQT1</accession>
<evidence type="ECO:0000256" key="6">
    <source>
        <dbReference type="SAM" id="MobiDB-lite"/>
    </source>
</evidence>
<evidence type="ECO:0000256" key="4">
    <source>
        <dbReference type="ARBA" id="ARBA00044936"/>
    </source>
</evidence>
<dbReference type="InterPro" id="IPR023052">
    <property type="entry name" value="Cell_div_SepF"/>
</dbReference>
<evidence type="ECO:0000313" key="7">
    <source>
        <dbReference type="EMBL" id="HIZ19022.1"/>
    </source>
</evidence>
<proteinExistence type="inferred from homology"/>
<keyword evidence="2 5" id="KW-0717">Septation</keyword>